<proteinExistence type="predicted"/>
<keyword evidence="1" id="KW-0378">Hydrolase</keyword>
<organism evidence="1 2">
    <name type="scientific">Candidatus Aramenus sulfurataquae</name>
    <dbReference type="NCBI Taxonomy" id="1326980"/>
    <lineage>
        <taxon>Archaea</taxon>
        <taxon>Thermoproteota</taxon>
        <taxon>Thermoprotei</taxon>
        <taxon>Sulfolobales</taxon>
        <taxon>Sulfolobaceae</taxon>
        <taxon>Candidatus Aramenus</taxon>
    </lineage>
</organism>
<sequence length="349" mass="38634">MRLDKLAKTVDKGCGAIFGISNVFYFTGYSGAGVLVYCDGVFTLLVPALEENRALDTKGVEVKVYYPAKIRGDIQYSSVMEALEKIVGNNPLSVDVSYMDVNTYIRLSNKFQIRDISQQVSSLRAVKDPDELENIKVAGEITSIAMKMAMERATEKVSEKQLSGFIDYTMKNEGAEDYAFPSIVASGENSAEPHHIPTNRVIREGDSVVVDIGAKFNGYCFDSTRTLLVKSYSEELRKVYEVVLEAQLEAIDAVTEGIKASEIDRIARKVIERSGFGKYFIHSTGHGVGIDVHESPYVSFNSNDVLKENMVITVEPGIYIKGKFGVRIEDTLIVTKGKPVVLETTYKLL</sequence>
<keyword evidence="1" id="KW-0031">Aminopeptidase</keyword>
<dbReference type="Proteomes" id="UP000053480">
    <property type="component" value="Unassembled WGS sequence"/>
</dbReference>
<evidence type="ECO:0000313" key="2">
    <source>
        <dbReference type="Proteomes" id="UP000053480"/>
    </source>
</evidence>
<dbReference type="EC" id="3.4.11.9" evidence="1"/>
<name>A0ACC6TM41_9CREN</name>
<comment type="caution">
    <text evidence="1">The sequence shown here is derived from an EMBL/GenBank/DDBJ whole genome shotgun (WGS) entry which is preliminary data.</text>
</comment>
<accession>A0ACC6TM41</accession>
<reference evidence="1" key="1">
    <citation type="submission" date="2024-07" db="EMBL/GenBank/DDBJ databases">
        <title>Metagenome and Metagenome-Assembled Genomes of Archaea from a hot spring from the geothermal field of Los Azufres, Mexico.</title>
        <authorList>
            <person name="Marin-Paredes R."/>
            <person name="Martinez-Romero E."/>
            <person name="Servin-Garciduenas L.E."/>
        </authorList>
    </citation>
    <scope>NUCLEOTIDE SEQUENCE</scope>
    <source>
        <strain evidence="1">AZ1-454</strain>
    </source>
</reference>
<gene>
    <name evidence="1" type="ORF">TQ35_0001895</name>
</gene>
<protein>
    <submittedName>
        <fullName evidence="1">Aminopeptidase P family protein</fullName>
        <ecNumber evidence="1">3.4.11.9</ecNumber>
    </submittedName>
</protein>
<keyword evidence="1" id="KW-0645">Protease</keyword>
<evidence type="ECO:0000313" key="1">
    <source>
        <dbReference type="EMBL" id="MEW9490944.1"/>
    </source>
</evidence>
<dbReference type="EMBL" id="JZWS03000001">
    <property type="protein sequence ID" value="MEW9490944.1"/>
    <property type="molecule type" value="Genomic_DNA"/>
</dbReference>